<dbReference type="HOGENOM" id="CLU_014801_4_0_0"/>
<dbReference type="NCBIfam" id="NF006871">
    <property type="entry name" value="PRK09367.1"/>
    <property type="match status" value="1"/>
</dbReference>
<dbReference type="InterPro" id="IPR008948">
    <property type="entry name" value="L-Aspartase-like"/>
</dbReference>
<organism evidence="10 11">
    <name type="scientific">Deinococcus maricopensis (strain DSM 21211 / LMG 22137 / NRRL B-23946 / LB-34)</name>
    <dbReference type="NCBI Taxonomy" id="709986"/>
    <lineage>
        <taxon>Bacteria</taxon>
        <taxon>Thermotogati</taxon>
        <taxon>Deinococcota</taxon>
        <taxon>Deinococci</taxon>
        <taxon>Deinococcales</taxon>
        <taxon>Deinococcaceae</taxon>
        <taxon>Deinococcus</taxon>
    </lineage>
</organism>
<keyword evidence="11" id="KW-1185">Reference proteome</keyword>
<reference evidence="10 11" key="1">
    <citation type="journal article" date="2011" name="Stand. Genomic Sci.">
        <title>Complete genome sequence of Deinococcus maricopensis type strain (LB-34).</title>
        <authorList>
            <person name="Pukall R."/>
            <person name="Zeytun A."/>
            <person name="Lucas S."/>
            <person name="Lapidus A."/>
            <person name="Hammon N."/>
            <person name="Deshpande S."/>
            <person name="Nolan M."/>
            <person name="Cheng J.F."/>
            <person name="Pitluck S."/>
            <person name="Liolios K."/>
            <person name="Pagani I."/>
            <person name="Mikhailova N."/>
            <person name="Ivanova N."/>
            <person name="Mavromatis K."/>
            <person name="Pati A."/>
            <person name="Tapia R."/>
            <person name="Han C."/>
            <person name="Goodwin L."/>
            <person name="Chen A."/>
            <person name="Palaniappan K."/>
            <person name="Land M."/>
            <person name="Hauser L."/>
            <person name="Chang Y.J."/>
            <person name="Jeffries C.D."/>
            <person name="Brambilla E.M."/>
            <person name="Rohde M."/>
            <person name="Goker M."/>
            <person name="Detter J.C."/>
            <person name="Woyke T."/>
            <person name="Bristow J."/>
            <person name="Eisen J.A."/>
            <person name="Markowitz V."/>
            <person name="Hugenholtz P."/>
            <person name="Kyrpides N.C."/>
            <person name="Klenk H.P."/>
        </authorList>
    </citation>
    <scope>NUCLEOTIDE SEQUENCE [LARGE SCALE GENOMIC DNA]</scope>
    <source>
        <strain evidence="11">DSM 21211 / LMG 22137 / NRRL B-23946 / LB-34</strain>
    </source>
</reference>
<evidence type="ECO:0000256" key="7">
    <source>
        <dbReference type="RuleBase" id="RU003954"/>
    </source>
</evidence>
<dbReference type="InterPro" id="IPR005921">
    <property type="entry name" value="HutH"/>
</dbReference>
<comment type="pathway">
    <text evidence="1 6 8">Amino-acid degradation; L-histidine degradation into L-glutamate; N-formimidoyl-L-glutamate from L-histidine: step 1/3.</text>
</comment>
<dbReference type="Gene3D" id="1.20.200.10">
    <property type="entry name" value="Fumarase/aspartase (Central domain)"/>
    <property type="match status" value="1"/>
</dbReference>
<accession>E8U532</accession>
<evidence type="ECO:0000256" key="9">
    <source>
        <dbReference type="RuleBase" id="RU004480"/>
    </source>
</evidence>
<dbReference type="PANTHER" id="PTHR10362">
    <property type="entry name" value="HISTIDINE AMMONIA-LYASE"/>
    <property type="match status" value="1"/>
</dbReference>
<evidence type="ECO:0000313" key="11">
    <source>
        <dbReference type="Proteomes" id="UP000008635"/>
    </source>
</evidence>
<keyword evidence="3 6" id="KW-0369">Histidine metabolism</keyword>
<comment type="PTM">
    <text evidence="6">Contains an active site 4-methylidene-imidazol-5-one (MIO), which is formed autocatalytically by cyclization and dehydration of residues Ala-Ser-Gly.</text>
</comment>
<protein>
    <recommendedName>
        <fullName evidence="2 6">Histidine ammonia-lyase</fullName>
        <shortName evidence="6">Histidase</shortName>
        <ecNumber evidence="2 6">4.3.1.3</ecNumber>
    </recommendedName>
</protein>
<evidence type="ECO:0000256" key="4">
    <source>
        <dbReference type="ARBA" id="ARBA00023239"/>
    </source>
</evidence>
<evidence type="ECO:0000256" key="1">
    <source>
        <dbReference type="ARBA" id="ARBA00005113"/>
    </source>
</evidence>
<dbReference type="Pfam" id="PF00221">
    <property type="entry name" value="Lyase_aromatic"/>
    <property type="match status" value="1"/>
</dbReference>
<gene>
    <name evidence="6" type="primary">hutH</name>
    <name evidence="10" type="ordered locus">Deima_0512</name>
</gene>
<dbReference type="OrthoDB" id="9806955at2"/>
<keyword evidence="4 6" id="KW-0456">Lyase</keyword>
<dbReference type="NCBIfam" id="TIGR01225">
    <property type="entry name" value="hutH"/>
    <property type="match status" value="1"/>
</dbReference>
<evidence type="ECO:0000256" key="5">
    <source>
        <dbReference type="ARBA" id="ARBA00049269"/>
    </source>
</evidence>
<dbReference type="GO" id="GO:0004397">
    <property type="term" value="F:histidine ammonia-lyase activity"/>
    <property type="evidence" value="ECO:0007669"/>
    <property type="project" value="UniProtKB-UniRule"/>
</dbReference>
<dbReference type="FunFam" id="1.10.275.10:FF:000005">
    <property type="entry name" value="Histidine ammonia-lyase"/>
    <property type="match status" value="1"/>
</dbReference>
<dbReference type="FunFam" id="1.20.200.10:FF:000003">
    <property type="entry name" value="Histidine ammonia-lyase"/>
    <property type="match status" value="1"/>
</dbReference>
<dbReference type="AlphaFoldDB" id="E8U532"/>
<dbReference type="SUPFAM" id="SSF48557">
    <property type="entry name" value="L-aspartase-like"/>
    <property type="match status" value="1"/>
</dbReference>
<dbReference type="Gene3D" id="1.10.275.10">
    <property type="entry name" value="Fumarase/aspartase (N-terminal domain)"/>
    <property type="match status" value="1"/>
</dbReference>
<sequence length="496" mass="52001">MILDRTLTLPDFARVVRERADVTLSDAARDRIERARAVIERIVDGDAAVYGVNTGFGKFATVRVDRTQLAQLQHNLIVSHAIGVGAPLPEEVVRGMMLLRAQSLALGHSGVRVEVVELLLALLNAGAHPVIPAQGSVGASGDLAPLAHLALALIGEGELQHGGRVQPARAVLAALGLQPLSLQAKEGLALINGTQLMGSMLALGVLDARTLLRTANLAAAMTVEGMRGSHQPFRDDVVRLRPHPGALQVAADVRAHLAGSEIAPSHANCGRVQDAYSLRAVPQVHGATLDVIEHAERVLAVEFASVTDNPLIFPETGEVISGGNFHGQPLALTADALTVAVAELASISERRCEQLLNPALSGLPGFLAPEGGLNSGLMIAQYTAAALVSENKVLAHPASVDSIPTSANQEDHVSMGAHAVRKLRSVLENTGAVLGIELLCGAQALDFQMLLPGTGVQAARERIRAVAPAMPVDRYFKPDLDRVQALVQSGALVQDA</sequence>
<feature type="cross-link" description="5-imidazolinone (Ala-Gly)" evidence="6">
    <location>
        <begin position="139"/>
        <end position="141"/>
    </location>
</feature>
<dbReference type="GO" id="GO:0019557">
    <property type="term" value="P:L-histidine catabolic process to glutamate and formate"/>
    <property type="evidence" value="ECO:0007669"/>
    <property type="project" value="UniProtKB-UniPathway"/>
</dbReference>
<dbReference type="KEGG" id="dmr:Deima_0512"/>
<dbReference type="UniPathway" id="UPA00379">
    <property type="reaction ID" value="UER00549"/>
</dbReference>
<dbReference type="EMBL" id="CP002454">
    <property type="protein sequence ID" value="ADV66171.1"/>
    <property type="molecule type" value="Genomic_DNA"/>
</dbReference>
<dbReference type="GO" id="GO:0005737">
    <property type="term" value="C:cytoplasm"/>
    <property type="evidence" value="ECO:0007669"/>
    <property type="project" value="UniProtKB-SubCell"/>
</dbReference>
<feature type="modified residue" description="2,3-didehydroalanine (Ser)" evidence="6">
    <location>
        <position position="140"/>
    </location>
</feature>
<name>E8U532_DEIML</name>
<dbReference type="PROSITE" id="PS00488">
    <property type="entry name" value="PAL_HISTIDASE"/>
    <property type="match status" value="1"/>
</dbReference>
<dbReference type="eggNOG" id="COG2986">
    <property type="taxonomic scope" value="Bacteria"/>
</dbReference>
<dbReference type="InterPro" id="IPR024083">
    <property type="entry name" value="Fumarase/histidase_N"/>
</dbReference>
<keyword evidence="6" id="KW-0963">Cytoplasm</keyword>
<comment type="subcellular location">
    <subcellularLocation>
        <location evidence="6 9">Cytoplasm</location>
    </subcellularLocation>
</comment>
<comment type="catalytic activity">
    <reaction evidence="5 6 8">
        <text>L-histidine = trans-urocanate + NH4(+)</text>
        <dbReference type="Rhea" id="RHEA:21232"/>
        <dbReference type="ChEBI" id="CHEBI:17771"/>
        <dbReference type="ChEBI" id="CHEBI:28938"/>
        <dbReference type="ChEBI" id="CHEBI:57595"/>
        <dbReference type="EC" id="4.3.1.3"/>
    </reaction>
</comment>
<dbReference type="CDD" id="cd00332">
    <property type="entry name" value="PAL-HAL"/>
    <property type="match status" value="1"/>
</dbReference>
<evidence type="ECO:0000256" key="2">
    <source>
        <dbReference type="ARBA" id="ARBA00012994"/>
    </source>
</evidence>
<reference evidence="11" key="2">
    <citation type="submission" date="2011-01" db="EMBL/GenBank/DDBJ databases">
        <title>The complete genome of Deinococcus maricopensis DSM 21211.</title>
        <authorList>
            <consortium name="US DOE Joint Genome Institute (JGI-PGF)"/>
            <person name="Lucas S."/>
            <person name="Copeland A."/>
            <person name="Lapidus A."/>
            <person name="Goodwin L."/>
            <person name="Pitluck S."/>
            <person name="Kyrpides N."/>
            <person name="Mavromatis K."/>
            <person name="Pagani I."/>
            <person name="Ivanova N."/>
            <person name="Ovchinnikova G."/>
            <person name="Zeytun A."/>
            <person name="Detter J.C."/>
            <person name="Han C."/>
            <person name="Land M."/>
            <person name="Hauser L."/>
            <person name="Markowitz V."/>
            <person name="Cheng J.-F."/>
            <person name="Hugenholtz P."/>
            <person name="Woyke T."/>
            <person name="Wu D."/>
            <person name="Pukall R."/>
            <person name="Gehrich-Schroeter G."/>
            <person name="Brambilla E."/>
            <person name="Klenk H.-P."/>
            <person name="Eisen J.A."/>
        </authorList>
    </citation>
    <scope>NUCLEOTIDE SEQUENCE [LARGE SCALE GENOMIC DNA]</scope>
    <source>
        <strain evidence="11">DSM 21211 / LMG 22137 / NRRL B-23946 / LB-34</strain>
    </source>
</reference>
<dbReference type="InterPro" id="IPR001106">
    <property type="entry name" value="Aromatic_Lyase"/>
</dbReference>
<dbReference type="EC" id="4.3.1.3" evidence="2 6"/>
<dbReference type="RefSeq" id="WP_013555676.1">
    <property type="nucleotide sequence ID" value="NC_014958.1"/>
</dbReference>
<dbReference type="GO" id="GO:0019556">
    <property type="term" value="P:L-histidine catabolic process to glutamate and formamide"/>
    <property type="evidence" value="ECO:0007669"/>
    <property type="project" value="UniProtKB-UniPathway"/>
</dbReference>
<evidence type="ECO:0000256" key="3">
    <source>
        <dbReference type="ARBA" id="ARBA00022808"/>
    </source>
</evidence>
<evidence type="ECO:0000313" key="10">
    <source>
        <dbReference type="EMBL" id="ADV66171.1"/>
    </source>
</evidence>
<dbReference type="STRING" id="709986.Deima_0512"/>
<proteinExistence type="inferred from homology"/>
<dbReference type="Proteomes" id="UP000008635">
    <property type="component" value="Chromosome"/>
</dbReference>
<evidence type="ECO:0000256" key="8">
    <source>
        <dbReference type="RuleBase" id="RU004479"/>
    </source>
</evidence>
<evidence type="ECO:0000256" key="6">
    <source>
        <dbReference type="HAMAP-Rule" id="MF_00229"/>
    </source>
</evidence>
<dbReference type="HAMAP" id="MF_00229">
    <property type="entry name" value="His_ammonia_lyase"/>
    <property type="match status" value="1"/>
</dbReference>
<comment type="similarity">
    <text evidence="6 7">Belongs to the PAL/histidase family.</text>
</comment>
<dbReference type="InterPro" id="IPR022313">
    <property type="entry name" value="Phe/His_NH3-lyase_AS"/>
</dbReference>